<dbReference type="eggNOG" id="ENOG5032WBE">
    <property type="taxonomic scope" value="Bacteria"/>
</dbReference>
<evidence type="ECO:0000313" key="3">
    <source>
        <dbReference type="Proteomes" id="UP000011728"/>
    </source>
</evidence>
<proteinExistence type="predicted"/>
<feature type="transmembrane region" description="Helical" evidence="1">
    <location>
        <begin position="154"/>
        <end position="179"/>
    </location>
</feature>
<feature type="transmembrane region" description="Helical" evidence="1">
    <location>
        <begin position="191"/>
        <end position="211"/>
    </location>
</feature>
<organism evidence="2 3">
    <name type="scientific">Clostridium saccharoperbutylacetonicum N1-4(HMT)</name>
    <dbReference type="NCBI Taxonomy" id="931276"/>
    <lineage>
        <taxon>Bacteria</taxon>
        <taxon>Bacillati</taxon>
        <taxon>Bacillota</taxon>
        <taxon>Clostridia</taxon>
        <taxon>Eubacteriales</taxon>
        <taxon>Clostridiaceae</taxon>
        <taxon>Clostridium</taxon>
    </lineage>
</organism>
<evidence type="ECO:0000313" key="2">
    <source>
        <dbReference type="EMBL" id="AGF56588.1"/>
    </source>
</evidence>
<gene>
    <name evidence="2" type="ORF">Cspa_c28250</name>
</gene>
<evidence type="ECO:0000256" key="1">
    <source>
        <dbReference type="SAM" id="Phobius"/>
    </source>
</evidence>
<reference evidence="2 3" key="1">
    <citation type="submission" date="2013-02" db="EMBL/GenBank/DDBJ databases">
        <title>Genome sequence of Clostridium saccharoperbutylacetonicum N1-4(HMT).</title>
        <authorList>
            <person name="Poehlein A."/>
            <person name="Daniel R."/>
        </authorList>
    </citation>
    <scope>NUCLEOTIDE SEQUENCE [LARGE SCALE GENOMIC DNA]</scope>
    <source>
        <strain evidence="3">N1-4(HMT)</strain>
    </source>
</reference>
<dbReference type="EMBL" id="CP004121">
    <property type="protein sequence ID" value="AGF56588.1"/>
    <property type="molecule type" value="Genomic_DNA"/>
</dbReference>
<dbReference type="InterPro" id="IPR039522">
    <property type="entry name" value="RING_finger_1_prok"/>
</dbReference>
<name>M1MJV2_9CLOT</name>
<sequence length="261" mass="30446">MLNYIGKICPYCKDEFKENDEVISCSACEMPHHKECWTQNQGCTTFGCTGIITEANDTLAEKCGEIYEDGKGINTAIGNMNYKDQQQYDNISNNLNSGRNIDEEIYTLIGKNQEYFLPKFEELNNRKSKMSWNWASAFFGAYWYAYRKMYITQILYYIAFFLYSMLLNIIMIMLLPAGFNRNKDPLAYSTFELFNFVVPFLLSGFFANYIYKCHIEKHIKRADDIEDCERENYLMNKGGTSGLALMIFLIVNVFIKIMFRG</sequence>
<dbReference type="PATRIC" id="fig|931276.5.peg.2840"/>
<protein>
    <recommendedName>
        <fullName evidence="4">DUF2628 domain-containing protein</fullName>
    </recommendedName>
</protein>
<evidence type="ECO:0008006" key="4">
    <source>
        <dbReference type="Google" id="ProtNLM"/>
    </source>
</evidence>
<dbReference type="STRING" id="36745.CLSAP_25780"/>
<dbReference type="RefSeq" id="WP_015392907.1">
    <property type="nucleotide sequence ID" value="NC_020291.1"/>
</dbReference>
<dbReference type="KEGG" id="csr:Cspa_c28250"/>
<keyword evidence="3" id="KW-1185">Reference proteome</keyword>
<dbReference type="AlphaFoldDB" id="M1MJV2"/>
<feature type="transmembrane region" description="Helical" evidence="1">
    <location>
        <begin position="240"/>
        <end position="259"/>
    </location>
</feature>
<keyword evidence="1" id="KW-0812">Transmembrane</keyword>
<keyword evidence="1" id="KW-1133">Transmembrane helix</keyword>
<dbReference type="HOGENOM" id="CLU_090590_0_0_9"/>
<dbReference type="Pfam" id="PF14446">
    <property type="entry name" value="Prok-RING_1"/>
    <property type="match status" value="1"/>
</dbReference>
<dbReference type="Proteomes" id="UP000011728">
    <property type="component" value="Chromosome"/>
</dbReference>
<keyword evidence="1" id="KW-0472">Membrane</keyword>
<dbReference type="Pfam" id="PF10947">
    <property type="entry name" value="DUF2628"/>
    <property type="match status" value="1"/>
</dbReference>
<dbReference type="OrthoDB" id="1753424at2"/>
<dbReference type="CDD" id="cd15489">
    <property type="entry name" value="PHD_SF"/>
    <property type="match status" value="1"/>
</dbReference>
<accession>M1MJV2</accession>
<dbReference type="InterPro" id="IPR024399">
    <property type="entry name" value="DUF2628"/>
</dbReference>